<reference evidence="2" key="1">
    <citation type="submission" date="2022-11" db="UniProtKB">
        <authorList>
            <consortium name="WormBaseParasite"/>
        </authorList>
    </citation>
    <scope>IDENTIFICATION</scope>
</reference>
<accession>A0A915KDU6</accession>
<evidence type="ECO:0000313" key="2">
    <source>
        <dbReference type="WBParaSite" id="nRc.2.0.1.t36882-RA"/>
    </source>
</evidence>
<keyword evidence="1" id="KW-1185">Reference proteome</keyword>
<sequence length="88" mass="9968">MTAHKIYRCSDRKFSNESAIRTQHNINELTMGFCPWSLAESAVIVLAKELSKHTICTGISIFFCLEAFASAPNYIQIKRTLFVLIIIT</sequence>
<organism evidence="1 2">
    <name type="scientific">Romanomermis culicivorax</name>
    <name type="common">Nematode worm</name>
    <dbReference type="NCBI Taxonomy" id="13658"/>
    <lineage>
        <taxon>Eukaryota</taxon>
        <taxon>Metazoa</taxon>
        <taxon>Ecdysozoa</taxon>
        <taxon>Nematoda</taxon>
        <taxon>Enoplea</taxon>
        <taxon>Dorylaimia</taxon>
        <taxon>Mermithida</taxon>
        <taxon>Mermithoidea</taxon>
        <taxon>Mermithidae</taxon>
        <taxon>Romanomermis</taxon>
    </lineage>
</organism>
<name>A0A915KDU6_ROMCU</name>
<proteinExistence type="predicted"/>
<dbReference type="WBParaSite" id="nRc.2.0.1.t36882-RA">
    <property type="protein sequence ID" value="nRc.2.0.1.t36882-RA"/>
    <property type="gene ID" value="nRc.2.0.1.g36882"/>
</dbReference>
<evidence type="ECO:0000313" key="1">
    <source>
        <dbReference type="Proteomes" id="UP000887565"/>
    </source>
</evidence>
<protein>
    <submittedName>
        <fullName evidence="2">Uncharacterized protein</fullName>
    </submittedName>
</protein>
<dbReference type="AlphaFoldDB" id="A0A915KDU6"/>
<dbReference type="Proteomes" id="UP000887565">
    <property type="component" value="Unplaced"/>
</dbReference>